<comment type="subunit">
    <text evidence="8">Self-assembles into homopentamers. The capsid has an icosahedral symmetry and consists of 72 capsomers, with each capsomer being a pentamer of L1. Interacts with the minor capsid protein L2; this interaction is necessary for viral genome encapsidation.</text>
</comment>
<evidence type="ECO:0000256" key="4">
    <source>
        <dbReference type="ARBA" id="ARBA00022804"/>
    </source>
</evidence>
<sequence length="138" mass="15956">YVGIINYFLLLWTLPVVPTLHYLTSIESSIPSTYDPSKFKEYTRHVEEYDLQFIFQLCTVTLTTDVMSYIHTMNSSILDNWNFAVAPPPSASLVDTYRYLQSAAITCQKDAPAPEKKDPYDGLKFWNVDLREKFSLEL</sequence>
<evidence type="ECO:0000256" key="3">
    <source>
        <dbReference type="ARBA" id="ARBA00022581"/>
    </source>
</evidence>
<feature type="non-terminal residue" evidence="9">
    <location>
        <position position="1"/>
    </location>
</feature>
<dbReference type="Gene3D" id="2.60.175.20">
    <property type="entry name" value="Major capsid L1 (late) superfamily, Papillomavirus"/>
    <property type="match status" value="2"/>
</dbReference>
<evidence type="ECO:0000256" key="2">
    <source>
        <dbReference type="ARBA" id="ARBA00022561"/>
    </source>
</evidence>
<evidence type="ECO:0000256" key="8">
    <source>
        <dbReference type="RuleBase" id="RU361248"/>
    </source>
</evidence>
<evidence type="ECO:0000313" key="9">
    <source>
        <dbReference type="EMBL" id="ACK56523.1"/>
    </source>
</evidence>
<protein>
    <recommendedName>
        <fullName evidence="8">Major capsid protein L1</fullName>
    </recommendedName>
</protein>
<comment type="subcellular location">
    <subcellularLocation>
        <location evidence="1 8">Virion</location>
    </subcellularLocation>
</comment>
<accession>B8R9X0</accession>
<dbReference type="GO" id="GO:0039620">
    <property type="term" value="C:T=7 icosahedral viral capsid"/>
    <property type="evidence" value="ECO:0007669"/>
    <property type="project" value="UniProtKB-KW"/>
</dbReference>
<keyword evidence="8" id="KW-1145">T=7 icosahedral capsid protein</keyword>
<keyword evidence="7 8" id="KW-1160">Virus entry into host cell</keyword>
<dbReference type="SUPFAM" id="SSF88648">
    <property type="entry name" value="Group I dsDNA viruses"/>
    <property type="match status" value="1"/>
</dbReference>
<evidence type="ECO:0000256" key="1">
    <source>
        <dbReference type="ARBA" id="ARBA00004328"/>
    </source>
</evidence>
<dbReference type="InterPro" id="IPR036973">
    <property type="entry name" value="Capsid_L1_sf_Papillomavir"/>
</dbReference>
<dbReference type="InterPro" id="IPR011222">
    <property type="entry name" value="dsDNA_vir_gr_I_capsid"/>
</dbReference>
<evidence type="ECO:0000256" key="5">
    <source>
        <dbReference type="ARBA" id="ARBA00022844"/>
    </source>
</evidence>
<comment type="similarity">
    <text evidence="8">Belongs to the papillomaviridae L1 protein family.</text>
</comment>
<keyword evidence="3 8" id="KW-0945">Host-virus interaction</keyword>
<keyword evidence="6 8" id="KW-0426">Late protein</keyword>
<organism evidence="9">
    <name type="scientific">Human papillomavirus</name>
    <dbReference type="NCBI Taxonomy" id="10566"/>
    <lineage>
        <taxon>Viruses</taxon>
        <taxon>Monodnaviria</taxon>
        <taxon>Shotokuvirae</taxon>
        <taxon>Cossaviricota</taxon>
        <taxon>Papovaviricetes</taxon>
        <taxon>Zurhausenvirales</taxon>
        <taxon>Papillomaviridae</taxon>
    </lineage>
</organism>
<keyword evidence="4 8" id="KW-1161">Viral attachment to host cell</keyword>
<gene>
    <name evidence="8 9" type="primary">L1</name>
</gene>
<name>B8R9X0_9PAPI</name>
<dbReference type="PRINTS" id="PR00865">
    <property type="entry name" value="HPVCAPSIDL1"/>
</dbReference>
<keyword evidence="2 8" id="KW-0167">Capsid protein</keyword>
<evidence type="ECO:0000256" key="7">
    <source>
        <dbReference type="ARBA" id="ARBA00023296"/>
    </source>
</evidence>
<proteinExistence type="inferred from homology"/>
<reference evidence="9" key="1">
    <citation type="journal article" date="2009" name="J. Med. Virol.">
        <title>High-risk HPV types in lesions of the uterine cervix of female commercial sex workers in the Philippines.</title>
        <authorList>
            <person name="Miyashita M."/>
            <person name="Agdamag D.M."/>
            <person name="Sasagawa T."/>
            <person name="Matsushita K."/>
            <person name="Salud L.M."/>
            <person name="Salud C.O."/>
            <person name="Saikawa K."/>
            <person name="Leano P.S."/>
            <person name="Pagcaliwagan T."/>
            <person name="Acuna J."/>
            <person name="Ishizaki A."/>
            <person name="Kageyama S."/>
            <person name="Ichimura H."/>
        </authorList>
    </citation>
    <scope>NUCLEOTIDE SEQUENCE</scope>
    <source>
        <strain evidence="9">06JAN_PHL_MY082_12</strain>
    </source>
</reference>
<dbReference type="GO" id="GO:0005198">
    <property type="term" value="F:structural molecule activity"/>
    <property type="evidence" value="ECO:0007669"/>
    <property type="project" value="InterPro"/>
</dbReference>
<dbReference type="GO" id="GO:0046718">
    <property type="term" value="P:symbiont entry into host cell"/>
    <property type="evidence" value="ECO:0007669"/>
    <property type="project" value="UniProtKB-UniRule"/>
</dbReference>
<dbReference type="InterPro" id="IPR002210">
    <property type="entry name" value="Capsid_L1_Papillomavir"/>
</dbReference>
<dbReference type="Pfam" id="PF00500">
    <property type="entry name" value="Late_protein_L1"/>
    <property type="match status" value="1"/>
</dbReference>
<feature type="non-terminal residue" evidence="9">
    <location>
        <position position="138"/>
    </location>
</feature>
<dbReference type="EMBL" id="EU911246">
    <property type="protein sequence ID" value="ACK56523.1"/>
    <property type="molecule type" value="Genomic_DNA"/>
</dbReference>
<comment type="function">
    <text evidence="8">Forms an icosahedral capsid with a T=7 symmetry and a 50 nm diameter. The capsid is composed of 72 pentamers linked to each other by disulfide bonds and associated with L2 proteins. Binds to heparan sulfate proteoglycans on cell surface of basal layer keratinocytes to provide initial virion attachment. This binding mediates a conformational change in the virus capsid that facilitates efficient infection. The virion enters the host cell via endocytosis. During virus trafficking, L1 protein dissociates from the viral DNA and the genomic DNA is released to the host nucleus. The virion assembly takes place within the cell nucleus. Encapsulates the genomic DNA together with protein L2.</text>
</comment>
<dbReference type="GO" id="GO:0019062">
    <property type="term" value="P:virion attachment to host cell"/>
    <property type="evidence" value="ECO:0007669"/>
    <property type="project" value="UniProtKB-UniRule"/>
</dbReference>
<keyword evidence="5 8" id="KW-0946">Virion</keyword>
<evidence type="ECO:0000256" key="6">
    <source>
        <dbReference type="ARBA" id="ARBA00022921"/>
    </source>
</evidence>